<accession>A0AC61PK48</accession>
<evidence type="ECO:0000313" key="2">
    <source>
        <dbReference type="Proteomes" id="UP000192328"/>
    </source>
</evidence>
<organism evidence="1 2">
    <name type="scientific">Aristaeella lactis</name>
    <dbReference type="NCBI Taxonomy" id="3046383"/>
    <lineage>
        <taxon>Bacteria</taxon>
        <taxon>Bacillati</taxon>
        <taxon>Bacillota</taxon>
        <taxon>Clostridia</taxon>
        <taxon>Eubacteriales</taxon>
        <taxon>Aristaeellaceae</taxon>
        <taxon>Aristaeella</taxon>
    </lineage>
</organism>
<comment type="caution">
    <text evidence="1">The sequence shown here is derived from an EMBL/GenBank/DDBJ whole genome shotgun (WGS) entry which is preliminary data.</text>
</comment>
<sequence>MSGKIAVRNVRLCEKDCLCLYVCPTGASDTENSVIDADKCTGCGACAEACPAGAISLVPREYPPQQTKTDGVAAALRQLAGSKAEQEELAVELPGKLAKALERSNRIMAEDLLREAGYMLPQSGNVRILLEEMRRYAQEPGFPSEALELLLSSLEFNESVNQKEEETMEKWKCSVCGYVHEGPMTDDFRCPVCKQPAEKFVKIEENAPKKNPYAGTQTEKNLEAAFAGESQARNKYTYFASKAKKEGFEQIAALFLKTADNEKEHAKMWFKELNGIGSTAENLCAAADGENYEWTDMYEGFAVTAEKEGFPELASKFRMVAAIEKHHEERYRALLKNVEMQQVFEKSEVKVWECRNCGHIIVGTKAPEVCPVCAHPQSYFEINAENY</sequence>
<evidence type="ECO:0000313" key="1">
    <source>
        <dbReference type="EMBL" id="SMC52484.1"/>
    </source>
</evidence>
<dbReference type="Proteomes" id="UP000192328">
    <property type="component" value="Unassembled WGS sequence"/>
</dbReference>
<protein>
    <submittedName>
        <fullName evidence="1">Rubrerythrin</fullName>
    </submittedName>
</protein>
<gene>
    <name evidence="1" type="ORF">SAMN06297397_1228</name>
</gene>
<dbReference type="EMBL" id="FWXZ01000002">
    <property type="protein sequence ID" value="SMC52484.1"/>
    <property type="molecule type" value="Genomic_DNA"/>
</dbReference>
<reference evidence="1" key="1">
    <citation type="submission" date="2017-04" db="EMBL/GenBank/DDBJ databases">
        <authorList>
            <person name="Varghese N."/>
            <person name="Submissions S."/>
        </authorList>
    </citation>
    <scope>NUCLEOTIDE SEQUENCE</scope>
    <source>
        <strain evidence="1">WTE2008</strain>
    </source>
</reference>
<name>A0AC61PK48_9FIRM</name>
<keyword evidence="2" id="KW-1185">Reference proteome</keyword>
<proteinExistence type="predicted"/>